<evidence type="ECO:0000313" key="2">
    <source>
        <dbReference type="EMBL" id="BDB55427.1"/>
    </source>
</evidence>
<gene>
    <name evidence="2" type="ORF">GENT5_17320</name>
</gene>
<protein>
    <submittedName>
        <fullName evidence="2">Uncharacterized protein</fullName>
    </submittedName>
</protein>
<accession>A0ABN6L188</accession>
<reference evidence="2 3" key="2">
    <citation type="journal article" date="2022" name="Microorganisms">
        <title>Complete Genome Sequences of Two Flavobacterium ammonificans Strains and a Flavobacterium ammoniigenes Strain of Ammonifying Bacterioplankton Isolated from Surface River Water.</title>
        <authorList>
            <person name="Suda W."/>
            <person name="Ogata Y."/>
            <person name="Shindo C."/>
            <person name="Watanabe K."/>
        </authorList>
    </citation>
    <scope>NUCLEOTIDE SEQUENCE [LARGE SCALE GENOMIC DNA]</scope>
    <source>
        <strain evidence="2 3">GENT5</strain>
    </source>
</reference>
<dbReference type="RefSeq" id="WP_229316809.1">
    <property type="nucleotide sequence ID" value="NZ_AP025184.1"/>
</dbReference>
<sequence>MKKLFFTLALAFSLTSFANEVENKNVVGPIKKVITTELTNTPKDDYCYDVTIKWIEVTGTPGADSIDDGIVITEHNISFTICL</sequence>
<keyword evidence="3" id="KW-1185">Reference proteome</keyword>
<evidence type="ECO:0000313" key="3">
    <source>
        <dbReference type="Proteomes" id="UP001319867"/>
    </source>
</evidence>
<evidence type="ECO:0000256" key="1">
    <source>
        <dbReference type="SAM" id="SignalP"/>
    </source>
</evidence>
<organism evidence="2 3">
    <name type="scientific">Flavobacterium ammoniigenes</name>
    <dbReference type="NCBI Taxonomy" id="1751095"/>
    <lineage>
        <taxon>Bacteria</taxon>
        <taxon>Pseudomonadati</taxon>
        <taxon>Bacteroidota</taxon>
        <taxon>Flavobacteriia</taxon>
        <taxon>Flavobacteriales</taxon>
        <taxon>Flavobacteriaceae</taxon>
        <taxon>Flavobacterium</taxon>
    </lineage>
</organism>
<keyword evidence="1" id="KW-0732">Signal</keyword>
<dbReference type="Proteomes" id="UP001319867">
    <property type="component" value="Chromosome"/>
</dbReference>
<feature type="signal peptide" evidence="1">
    <location>
        <begin position="1"/>
        <end position="18"/>
    </location>
</feature>
<proteinExistence type="predicted"/>
<dbReference type="EMBL" id="AP025184">
    <property type="protein sequence ID" value="BDB55427.1"/>
    <property type="molecule type" value="Genomic_DNA"/>
</dbReference>
<feature type="chain" id="PRO_5045749742" evidence="1">
    <location>
        <begin position="19"/>
        <end position="83"/>
    </location>
</feature>
<name>A0ABN6L188_9FLAO</name>
<reference evidence="2 3" key="1">
    <citation type="journal article" date="2022" name="Int. J. Syst. Evol. Microbiol.">
        <title>Flavobacterium ammonificans sp. nov. and Flavobacterium ammoniigenes sp. nov., ammonifying bacteria isolated from surface river water.</title>
        <authorList>
            <person name="Watanabe K."/>
            <person name="Kitamura T."/>
            <person name="Ogata Y."/>
            <person name="Shindo C."/>
            <person name="Suda W."/>
        </authorList>
    </citation>
    <scope>NUCLEOTIDE SEQUENCE [LARGE SCALE GENOMIC DNA]</scope>
    <source>
        <strain evidence="2 3">GENT5</strain>
    </source>
</reference>